<organism evidence="2 3">
    <name type="scientific">Carnegiea gigantea</name>
    <dbReference type="NCBI Taxonomy" id="171969"/>
    <lineage>
        <taxon>Eukaryota</taxon>
        <taxon>Viridiplantae</taxon>
        <taxon>Streptophyta</taxon>
        <taxon>Embryophyta</taxon>
        <taxon>Tracheophyta</taxon>
        <taxon>Spermatophyta</taxon>
        <taxon>Magnoliopsida</taxon>
        <taxon>eudicotyledons</taxon>
        <taxon>Gunneridae</taxon>
        <taxon>Pentapetalae</taxon>
        <taxon>Caryophyllales</taxon>
        <taxon>Cactineae</taxon>
        <taxon>Cactaceae</taxon>
        <taxon>Cactoideae</taxon>
        <taxon>Echinocereeae</taxon>
        <taxon>Carnegiea</taxon>
    </lineage>
</organism>
<dbReference type="AlphaFoldDB" id="A0A9Q1KBC8"/>
<name>A0A9Q1KBC8_9CARY</name>
<proteinExistence type="predicted"/>
<protein>
    <submittedName>
        <fullName evidence="2">Uncharacterized protein</fullName>
    </submittedName>
</protein>
<keyword evidence="1" id="KW-0812">Transmembrane</keyword>
<evidence type="ECO:0000313" key="3">
    <source>
        <dbReference type="Proteomes" id="UP001153076"/>
    </source>
</evidence>
<dbReference type="EMBL" id="JAKOGI010000182">
    <property type="protein sequence ID" value="KAJ8440936.1"/>
    <property type="molecule type" value="Genomic_DNA"/>
</dbReference>
<keyword evidence="3" id="KW-1185">Reference proteome</keyword>
<feature type="transmembrane region" description="Helical" evidence="1">
    <location>
        <begin position="125"/>
        <end position="148"/>
    </location>
</feature>
<evidence type="ECO:0000256" key="1">
    <source>
        <dbReference type="SAM" id="Phobius"/>
    </source>
</evidence>
<keyword evidence="1" id="KW-0472">Membrane</keyword>
<keyword evidence="1" id="KW-1133">Transmembrane helix</keyword>
<gene>
    <name evidence="2" type="ORF">Cgig2_022792</name>
</gene>
<dbReference type="Proteomes" id="UP001153076">
    <property type="component" value="Unassembled WGS sequence"/>
</dbReference>
<evidence type="ECO:0000313" key="2">
    <source>
        <dbReference type="EMBL" id="KAJ8440936.1"/>
    </source>
</evidence>
<sequence>MDQNWYWKPQWSIYNLVNGRVFCVAEQIFSRGENVQGKKAVEVVKDVMRKEPGQGKEIDLTRRIMVILAIMKMKFSALRPTTAFVHAAGTPLAPKVTIDEFVAQARIQPVLMLQSYICSLSGNKFGYIVVLSFFVHPAVFPVALPYAIGCFSRVTPQGANGMRCPHPVSGQRDTKKHD</sequence>
<accession>A0A9Q1KBC8</accession>
<reference evidence="2" key="1">
    <citation type="submission" date="2022-04" db="EMBL/GenBank/DDBJ databases">
        <title>Carnegiea gigantea Genome sequencing and assembly v2.</title>
        <authorList>
            <person name="Copetti D."/>
            <person name="Sanderson M.J."/>
            <person name="Burquez A."/>
            <person name="Wojciechowski M.F."/>
        </authorList>
    </citation>
    <scope>NUCLEOTIDE SEQUENCE</scope>
    <source>
        <strain evidence="2">SGP5-SGP5p</strain>
        <tissue evidence="2">Aerial part</tissue>
    </source>
</reference>
<comment type="caution">
    <text evidence="2">The sequence shown here is derived from an EMBL/GenBank/DDBJ whole genome shotgun (WGS) entry which is preliminary data.</text>
</comment>